<reference evidence="1 2" key="1">
    <citation type="submission" date="2016-10" db="EMBL/GenBank/DDBJ databases">
        <authorList>
            <person name="de Groot N.N."/>
        </authorList>
    </citation>
    <scope>NUCLEOTIDE SEQUENCE [LARGE SCALE GENOMIC DNA]</scope>
    <source>
        <strain evidence="1 2">DSM 45514</strain>
    </source>
</reference>
<protein>
    <submittedName>
        <fullName evidence="1">Uncharacterized protein</fullName>
    </submittedName>
</protein>
<organism evidence="1 2">
    <name type="scientific">Melghirimyces thermohalophilus</name>
    <dbReference type="NCBI Taxonomy" id="1236220"/>
    <lineage>
        <taxon>Bacteria</taxon>
        <taxon>Bacillati</taxon>
        <taxon>Bacillota</taxon>
        <taxon>Bacilli</taxon>
        <taxon>Bacillales</taxon>
        <taxon>Thermoactinomycetaceae</taxon>
        <taxon>Melghirimyces</taxon>
    </lineage>
</organism>
<evidence type="ECO:0000313" key="1">
    <source>
        <dbReference type="EMBL" id="SDC94702.1"/>
    </source>
</evidence>
<sequence>MASSFPVMRADGGSLWLRVGARVSPESQFLNQGVDFSCNGVYNNTKQ</sequence>
<keyword evidence="2" id="KW-1185">Reference proteome</keyword>
<evidence type="ECO:0000313" key="2">
    <source>
        <dbReference type="Proteomes" id="UP000199387"/>
    </source>
</evidence>
<gene>
    <name evidence="1" type="ORF">SAMN04488112_12334</name>
</gene>
<name>A0A1G6QQL3_9BACL</name>
<dbReference type="Proteomes" id="UP000199387">
    <property type="component" value="Unassembled WGS sequence"/>
</dbReference>
<dbReference type="AlphaFoldDB" id="A0A1G6QQL3"/>
<dbReference type="EMBL" id="FMZA01000023">
    <property type="protein sequence ID" value="SDC94702.1"/>
    <property type="molecule type" value="Genomic_DNA"/>
</dbReference>
<proteinExistence type="predicted"/>
<accession>A0A1G6QQL3</accession>